<organism evidence="3">
    <name type="scientific">Drosophila melanogaster</name>
    <name type="common">Fruit fly</name>
    <dbReference type="NCBI Taxonomy" id="7227"/>
    <lineage>
        <taxon>Eukaryota</taxon>
        <taxon>Metazoa</taxon>
        <taxon>Ecdysozoa</taxon>
        <taxon>Arthropoda</taxon>
        <taxon>Hexapoda</taxon>
        <taxon>Insecta</taxon>
        <taxon>Pterygota</taxon>
        <taxon>Neoptera</taxon>
        <taxon>Endopterygota</taxon>
        <taxon>Diptera</taxon>
        <taxon>Brachycera</taxon>
        <taxon>Muscomorpha</taxon>
        <taxon>Ephydroidea</taxon>
        <taxon>Drosophilidae</taxon>
        <taxon>Drosophila</taxon>
        <taxon>Sophophora</taxon>
    </lineage>
</organism>
<reference evidence="3" key="1">
    <citation type="journal article" date="2003" name="Genome Biol.">
        <title>An integrated gene annotation and transcriptional profiling approach towards the full gene content of the Drosophila genome.</title>
        <authorList>
            <person name="Hild M."/>
            <person name="Beckmann B."/>
            <person name="Haas S.A."/>
            <person name="Koch B."/>
            <person name="Solovyev V."/>
            <person name="Busold C."/>
            <person name="Fellenberg K."/>
            <person name="Boutros M."/>
            <person name="Vingron M."/>
            <person name="Sauer F."/>
            <person name="Hoheisel J.D."/>
            <person name="Paro R."/>
        </authorList>
    </citation>
    <scope>NUCLEOTIDE SEQUENCE</scope>
</reference>
<feature type="compositionally biased region" description="Basic and acidic residues" evidence="1">
    <location>
        <begin position="77"/>
        <end position="88"/>
    </location>
</feature>
<evidence type="ECO:0000256" key="2">
    <source>
        <dbReference type="SAM" id="Phobius"/>
    </source>
</evidence>
<protein>
    <submittedName>
        <fullName evidence="3">HDC12276</fullName>
    </submittedName>
</protein>
<dbReference type="AlphaFoldDB" id="Q6IKJ6"/>
<feature type="transmembrane region" description="Helical" evidence="2">
    <location>
        <begin position="20"/>
        <end position="46"/>
    </location>
</feature>
<evidence type="ECO:0000256" key="1">
    <source>
        <dbReference type="SAM" id="MobiDB-lite"/>
    </source>
</evidence>
<proteinExistence type="predicted"/>
<keyword evidence="2" id="KW-0812">Transmembrane</keyword>
<keyword evidence="2" id="KW-0472">Membrane</keyword>
<dbReference type="EMBL" id="BK002370">
    <property type="protein sequence ID" value="DAA03876.1"/>
    <property type="molecule type" value="Genomic_DNA"/>
</dbReference>
<sequence>MEQQRESAFSWPNLLQLLQLLRVGCWLSVAGCCLLALAAPAAHFAVEALAKRTPNSRNAQGSPIKINRIEATGAGTGRERDWDRDRDCRDNKRCSMPTEWAEYGGKRKLGLFMARYE</sequence>
<keyword evidence="2" id="KW-1133">Transmembrane helix</keyword>
<evidence type="ECO:0000313" key="3">
    <source>
        <dbReference type="EMBL" id="DAA03876.1"/>
    </source>
</evidence>
<accession>Q6IKJ6</accession>
<feature type="region of interest" description="Disordered" evidence="1">
    <location>
        <begin position="52"/>
        <end position="88"/>
    </location>
</feature>
<gene>
    <name evidence="3" type="ORF">HDC12276</name>
</gene>
<name>Q6IKJ6_DROME</name>